<dbReference type="GO" id="GO:0030288">
    <property type="term" value="C:outer membrane-bounded periplasmic space"/>
    <property type="evidence" value="ECO:0007669"/>
    <property type="project" value="InterPro"/>
</dbReference>
<dbReference type="GO" id="GO:0009428">
    <property type="term" value="C:bacterial-type flagellum basal body, distal rod, P ring"/>
    <property type="evidence" value="ECO:0007669"/>
    <property type="project" value="InterPro"/>
</dbReference>
<dbReference type="AlphaFoldDB" id="A0A3S4HNP8"/>
<dbReference type="Proteomes" id="UP000275777">
    <property type="component" value="Chromosome"/>
</dbReference>
<dbReference type="EMBL" id="LR134182">
    <property type="protein sequence ID" value="VEB43720.1"/>
    <property type="molecule type" value="Genomic_DNA"/>
</dbReference>
<dbReference type="GO" id="GO:0071973">
    <property type="term" value="P:bacterial-type flagellum-dependent cell motility"/>
    <property type="evidence" value="ECO:0007669"/>
    <property type="project" value="InterPro"/>
</dbReference>
<accession>A0A3S4HNP8</accession>
<proteinExistence type="predicted"/>
<organism evidence="1 2">
    <name type="scientific">Chromobacterium violaceum</name>
    <dbReference type="NCBI Taxonomy" id="536"/>
    <lineage>
        <taxon>Bacteria</taxon>
        <taxon>Pseudomonadati</taxon>
        <taxon>Pseudomonadota</taxon>
        <taxon>Betaproteobacteria</taxon>
        <taxon>Neisseriales</taxon>
        <taxon>Chromobacteriaceae</taxon>
        <taxon>Chromobacterium</taxon>
    </lineage>
</organism>
<gene>
    <name evidence="1" type="primary">flgI_2</name>
    <name evidence="1" type="ORF">NCTC9695_04179</name>
</gene>
<sequence length="34" mass="3511">MNALNALGATPQDLISILQAMKSAGSLKADLQII</sequence>
<dbReference type="GO" id="GO:0005198">
    <property type="term" value="F:structural molecule activity"/>
    <property type="evidence" value="ECO:0007669"/>
    <property type="project" value="InterPro"/>
</dbReference>
<dbReference type="InterPro" id="IPR001782">
    <property type="entry name" value="Flag_FlgI"/>
</dbReference>
<dbReference type="Pfam" id="PF02119">
    <property type="entry name" value="FlgI"/>
    <property type="match status" value="1"/>
</dbReference>
<reference evidence="1 2" key="1">
    <citation type="submission" date="2018-12" db="EMBL/GenBank/DDBJ databases">
        <authorList>
            <consortium name="Pathogen Informatics"/>
        </authorList>
    </citation>
    <scope>NUCLEOTIDE SEQUENCE [LARGE SCALE GENOMIC DNA]</scope>
    <source>
        <strain evidence="1 2">NCTC9695</strain>
    </source>
</reference>
<protein>
    <submittedName>
        <fullName evidence="1">Basal body P-ring protein</fullName>
    </submittedName>
</protein>
<name>A0A3S4HNP8_CHRVL</name>
<evidence type="ECO:0000313" key="1">
    <source>
        <dbReference type="EMBL" id="VEB43720.1"/>
    </source>
</evidence>
<evidence type="ECO:0000313" key="2">
    <source>
        <dbReference type="Proteomes" id="UP000275777"/>
    </source>
</evidence>